<gene>
    <name evidence="2" type="ORF">GCM10008939_09310</name>
</gene>
<dbReference type="RefSeq" id="WP_188961103.1">
    <property type="nucleotide sequence ID" value="NZ_BMOE01000002.1"/>
</dbReference>
<dbReference type="GO" id="GO:0052689">
    <property type="term" value="F:carboxylic ester hydrolase activity"/>
    <property type="evidence" value="ECO:0007669"/>
    <property type="project" value="TreeGrafter"/>
</dbReference>
<comment type="caution">
    <text evidence="2">The sequence shown here is derived from an EMBL/GenBank/DDBJ whole genome shotgun (WGS) entry which is preliminary data.</text>
</comment>
<dbReference type="InterPro" id="IPR053145">
    <property type="entry name" value="AB_hydrolase_Est10"/>
</dbReference>
<evidence type="ECO:0000259" key="1">
    <source>
        <dbReference type="Pfam" id="PF12146"/>
    </source>
</evidence>
<feature type="domain" description="Serine aminopeptidase S33" evidence="1">
    <location>
        <begin position="81"/>
        <end position="210"/>
    </location>
</feature>
<keyword evidence="3" id="KW-1185">Reference proteome</keyword>
<feature type="domain" description="Serine aminopeptidase S33" evidence="1">
    <location>
        <begin position="293"/>
        <end position="345"/>
    </location>
</feature>
<sequence length="374" mass="39505">MRSRTPFVLSFCLLLGTAASERSSAVTARSLTLNFAGIPARAELLLPDRPARAPLVLLIQGTGPEDMDGSFATFGGQVTNGSLGTLAHALAGQGYAVMRFDKRYARESLSAEGAVAAYTAYGKLSMRDLLSDARTALNAAAAQPDVDASRVYVYGWSEGSVIAATLALEVGARGLIVQGPVANDYASVFARQFGRVGVPYLSRYAQDGRLGLPGLLSSFGGNGSMLAKLQGQLLFDRTSTLEHPVLNTAIDVNHDGMIDLQAEALPAMAAYDRASVPQDPMYAPSTSLPTLDTLTSQLKLPVLILQGGNDANIDPADARTFDTALTKAGNTDHTLKLYPGLGHSLGKAADVTQDDFAPMEKGPMNDMVNWLNTH</sequence>
<protein>
    <submittedName>
        <fullName evidence="2">Alpha/beta hydrolase</fullName>
    </submittedName>
</protein>
<dbReference type="EMBL" id="BMOE01000002">
    <property type="protein sequence ID" value="GGJ67190.1"/>
    <property type="molecule type" value="Genomic_DNA"/>
</dbReference>
<evidence type="ECO:0000313" key="2">
    <source>
        <dbReference type="EMBL" id="GGJ67190.1"/>
    </source>
</evidence>
<evidence type="ECO:0000313" key="3">
    <source>
        <dbReference type="Proteomes" id="UP000635726"/>
    </source>
</evidence>
<dbReference type="InterPro" id="IPR022742">
    <property type="entry name" value="Hydrolase_4"/>
</dbReference>
<dbReference type="Pfam" id="PF12146">
    <property type="entry name" value="Hydrolase_4"/>
    <property type="match status" value="2"/>
</dbReference>
<keyword evidence="2" id="KW-0378">Hydrolase</keyword>
<reference evidence="2" key="1">
    <citation type="journal article" date="2014" name="Int. J. Syst. Evol. Microbiol.">
        <title>Complete genome sequence of Corynebacterium casei LMG S-19264T (=DSM 44701T), isolated from a smear-ripened cheese.</title>
        <authorList>
            <consortium name="US DOE Joint Genome Institute (JGI-PGF)"/>
            <person name="Walter F."/>
            <person name="Albersmeier A."/>
            <person name="Kalinowski J."/>
            <person name="Ruckert C."/>
        </authorList>
    </citation>
    <scope>NUCLEOTIDE SEQUENCE</scope>
    <source>
        <strain evidence="2">JCM 14371</strain>
    </source>
</reference>
<dbReference type="AlphaFoldDB" id="A0A917UM00"/>
<dbReference type="Proteomes" id="UP000635726">
    <property type="component" value="Unassembled WGS sequence"/>
</dbReference>
<dbReference type="PANTHER" id="PTHR43265">
    <property type="entry name" value="ESTERASE ESTD"/>
    <property type="match status" value="1"/>
</dbReference>
<proteinExistence type="predicted"/>
<name>A0A917UM00_9DEIO</name>
<dbReference type="PANTHER" id="PTHR43265:SF1">
    <property type="entry name" value="ESTERASE ESTD"/>
    <property type="match status" value="1"/>
</dbReference>
<dbReference type="SUPFAM" id="SSF53474">
    <property type="entry name" value="alpha/beta-Hydrolases"/>
    <property type="match status" value="1"/>
</dbReference>
<reference evidence="2" key="2">
    <citation type="submission" date="2020-09" db="EMBL/GenBank/DDBJ databases">
        <authorList>
            <person name="Sun Q."/>
            <person name="Ohkuma M."/>
        </authorList>
    </citation>
    <scope>NUCLEOTIDE SEQUENCE</scope>
    <source>
        <strain evidence="2">JCM 14371</strain>
    </source>
</reference>
<accession>A0A917UM00</accession>
<dbReference type="Gene3D" id="3.40.50.1820">
    <property type="entry name" value="alpha/beta hydrolase"/>
    <property type="match status" value="2"/>
</dbReference>
<dbReference type="InterPro" id="IPR029058">
    <property type="entry name" value="AB_hydrolase_fold"/>
</dbReference>
<organism evidence="2 3">
    <name type="scientific">Deinococcus aquiradiocola</name>
    <dbReference type="NCBI Taxonomy" id="393059"/>
    <lineage>
        <taxon>Bacteria</taxon>
        <taxon>Thermotogati</taxon>
        <taxon>Deinococcota</taxon>
        <taxon>Deinococci</taxon>
        <taxon>Deinococcales</taxon>
        <taxon>Deinococcaceae</taxon>
        <taxon>Deinococcus</taxon>
    </lineage>
</organism>